<organism evidence="3 4">
    <name type="scientific">Saccharibacillus kuerlensis</name>
    <dbReference type="NCBI Taxonomy" id="459527"/>
    <lineage>
        <taxon>Bacteria</taxon>
        <taxon>Bacillati</taxon>
        <taxon>Bacillota</taxon>
        <taxon>Bacilli</taxon>
        <taxon>Bacillales</taxon>
        <taxon>Paenibacillaceae</taxon>
        <taxon>Saccharibacillus</taxon>
    </lineage>
</organism>
<protein>
    <submittedName>
        <fullName evidence="3">MerR family transcriptional regulator</fullName>
    </submittedName>
</protein>
<dbReference type="InterPro" id="IPR009061">
    <property type="entry name" value="DNA-bd_dom_put_sf"/>
</dbReference>
<gene>
    <name evidence="3" type="ORF">GCM10010969_24690</name>
</gene>
<evidence type="ECO:0000256" key="1">
    <source>
        <dbReference type="ARBA" id="ARBA00023125"/>
    </source>
</evidence>
<reference evidence="4" key="1">
    <citation type="journal article" date="2019" name="Int. J. Syst. Evol. Microbiol.">
        <title>The Global Catalogue of Microorganisms (GCM) 10K type strain sequencing project: providing services to taxonomists for standard genome sequencing and annotation.</title>
        <authorList>
            <consortium name="The Broad Institute Genomics Platform"/>
            <consortium name="The Broad Institute Genome Sequencing Center for Infectious Disease"/>
            <person name="Wu L."/>
            <person name="Ma J."/>
        </authorList>
    </citation>
    <scope>NUCLEOTIDE SEQUENCE [LARGE SCALE GENOMIC DNA]</scope>
    <source>
        <strain evidence="4">CGMCC 1.6964</strain>
    </source>
</reference>
<proteinExistence type="predicted"/>
<dbReference type="InterPro" id="IPR000551">
    <property type="entry name" value="MerR-type_HTH_dom"/>
</dbReference>
<sequence>MLKGEVSIQYSIGKVAEETGLSIHTLRYYEKEGILPPIKRNDLGMRVFDKDDMEWLEFTCCLRNTGMTIEEMKTFSHLTLQGDETVPQRIALLNQQQERVMSQVSQLNTYLSMIKYKIEKYSPE</sequence>
<accession>A0ABQ2L5I4</accession>
<dbReference type="PANTHER" id="PTHR30204:SF83">
    <property type="entry name" value="TRANSCRIPTIONAL REGULATOR, MERR FAMILY"/>
    <property type="match status" value="1"/>
</dbReference>
<evidence type="ECO:0000313" key="4">
    <source>
        <dbReference type="Proteomes" id="UP000606653"/>
    </source>
</evidence>
<dbReference type="EMBL" id="BMLN01000006">
    <property type="protein sequence ID" value="GGO01910.1"/>
    <property type="molecule type" value="Genomic_DNA"/>
</dbReference>
<dbReference type="InterPro" id="IPR047057">
    <property type="entry name" value="MerR_fam"/>
</dbReference>
<dbReference type="Proteomes" id="UP000606653">
    <property type="component" value="Unassembled WGS sequence"/>
</dbReference>
<evidence type="ECO:0000259" key="2">
    <source>
        <dbReference type="PROSITE" id="PS50937"/>
    </source>
</evidence>
<feature type="domain" description="HTH merR-type" evidence="2">
    <location>
        <begin position="9"/>
        <end position="78"/>
    </location>
</feature>
<comment type="caution">
    <text evidence="3">The sequence shown here is derived from an EMBL/GenBank/DDBJ whole genome shotgun (WGS) entry which is preliminary data.</text>
</comment>
<keyword evidence="4" id="KW-1185">Reference proteome</keyword>
<dbReference type="Pfam" id="PF13411">
    <property type="entry name" value="MerR_1"/>
    <property type="match status" value="1"/>
</dbReference>
<dbReference type="PRINTS" id="PR00040">
    <property type="entry name" value="HTHMERR"/>
</dbReference>
<dbReference type="PANTHER" id="PTHR30204">
    <property type="entry name" value="REDOX-CYCLING DRUG-SENSING TRANSCRIPTIONAL ACTIVATOR SOXR"/>
    <property type="match status" value="1"/>
</dbReference>
<dbReference type="Gene3D" id="1.10.1660.10">
    <property type="match status" value="1"/>
</dbReference>
<dbReference type="PROSITE" id="PS50937">
    <property type="entry name" value="HTH_MERR_2"/>
    <property type="match status" value="1"/>
</dbReference>
<name>A0ABQ2L5I4_9BACL</name>
<dbReference type="PROSITE" id="PS00552">
    <property type="entry name" value="HTH_MERR_1"/>
    <property type="match status" value="1"/>
</dbReference>
<evidence type="ECO:0000313" key="3">
    <source>
        <dbReference type="EMBL" id="GGO01910.1"/>
    </source>
</evidence>
<dbReference type="SUPFAM" id="SSF46955">
    <property type="entry name" value="Putative DNA-binding domain"/>
    <property type="match status" value="1"/>
</dbReference>
<dbReference type="CDD" id="cd01109">
    <property type="entry name" value="HTH_YyaN"/>
    <property type="match status" value="1"/>
</dbReference>
<keyword evidence="1" id="KW-0238">DNA-binding</keyword>
<dbReference type="SMART" id="SM00422">
    <property type="entry name" value="HTH_MERR"/>
    <property type="match status" value="1"/>
</dbReference>